<comment type="catalytic activity">
    <reaction evidence="6">
        <text>a sn-glycero-3-phosphodiester + H2O = an alcohol + sn-glycerol 3-phosphate + H(+)</text>
        <dbReference type="Rhea" id="RHEA:12969"/>
        <dbReference type="ChEBI" id="CHEBI:15377"/>
        <dbReference type="ChEBI" id="CHEBI:15378"/>
        <dbReference type="ChEBI" id="CHEBI:30879"/>
        <dbReference type="ChEBI" id="CHEBI:57597"/>
        <dbReference type="ChEBI" id="CHEBI:83408"/>
        <dbReference type="EC" id="3.1.4.46"/>
    </reaction>
</comment>
<evidence type="ECO:0000256" key="6">
    <source>
        <dbReference type="ARBA" id="ARBA00047512"/>
    </source>
</evidence>
<evidence type="ECO:0000256" key="3">
    <source>
        <dbReference type="ARBA" id="ARBA00022729"/>
    </source>
</evidence>
<evidence type="ECO:0000256" key="7">
    <source>
        <dbReference type="SAM" id="MobiDB-lite"/>
    </source>
</evidence>
<comment type="similarity">
    <text evidence="1">Belongs to the glycerophosphoryl diester phosphodiesterase family.</text>
</comment>
<feature type="compositionally biased region" description="Low complexity" evidence="7">
    <location>
        <begin position="49"/>
        <end position="58"/>
    </location>
</feature>
<keyword evidence="3" id="KW-0732">Signal</keyword>
<organism evidence="9 10">
    <name type="scientific">Dunaliella salina</name>
    <name type="common">Green alga</name>
    <name type="synonym">Protococcus salinus</name>
    <dbReference type="NCBI Taxonomy" id="3046"/>
    <lineage>
        <taxon>Eukaryota</taxon>
        <taxon>Viridiplantae</taxon>
        <taxon>Chlorophyta</taxon>
        <taxon>core chlorophytes</taxon>
        <taxon>Chlorophyceae</taxon>
        <taxon>CS clade</taxon>
        <taxon>Chlamydomonadales</taxon>
        <taxon>Dunaliellaceae</taxon>
        <taxon>Dunaliella</taxon>
    </lineage>
</organism>
<feature type="domain" description="GP-PDE" evidence="8">
    <location>
        <begin position="78"/>
        <end position="403"/>
    </location>
</feature>
<dbReference type="PANTHER" id="PTHR43620:SF7">
    <property type="entry name" value="GLYCEROPHOSPHODIESTER PHOSPHODIESTERASE GDPD5-RELATED"/>
    <property type="match status" value="1"/>
</dbReference>
<evidence type="ECO:0000256" key="1">
    <source>
        <dbReference type="ARBA" id="ARBA00007277"/>
    </source>
</evidence>
<dbReference type="Pfam" id="PF03009">
    <property type="entry name" value="GDPD"/>
    <property type="match status" value="1"/>
</dbReference>
<keyword evidence="10" id="KW-1185">Reference proteome</keyword>
<dbReference type="InterPro" id="IPR030395">
    <property type="entry name" value="GP_PDE_dom"/>
</dbReference>
<dbReference type="PANTHER" id="PTHR43620">
    <property type="entry name" value="GLYCEROPHOSPHORYL DIESTER PHOSPHODIESTERASE"/>
    <property type="match status" value="1"/>
</dbReference>
<keyword evidence="5" id="KW-0378">Hydrolase</keyword>
<accession>A0ABQ7GT01</accession>
<dbReference type="EMBL" id="MU069604">
    <property type="protein sequence ID" value="KAF5837743.1"/>
    <property type="molecule type" value="Genomic_DNA"/>
</dbReference>
<reference evidence="9" key="1">
    <citation type="submission" date="2017-08" db="EMBL/GenBank/DDBJ databases">
        <authorList>
            <person name="Polle J.E."/>
            <person name="Barry K."/>
            <person name="Cushman J."/>
            <person name="Schmutz J."/>
            <person name="Tran D."/>
            <person name="Hathwaick L.T."/>
            <person name="Yim W.C."/>
            <person name="Jenkins J."/>
            <person name="Mckie-Krisberg Z.M."/>
            <person name="Prochnik S."/>
            <person name="Lindquist E."/>
            <person name="Dockter R.B."/>
            <person name="Adam C."/>
            <person name="Molina H."/>
            <person name="Bunkerborg J."/>
            <person name="Jin E."/>
            <person name="Buchheim M."/>
            <person name="Magnuson J."/>
        </authorList>
    </citation>
    <scope>NUCLEOTIDE SEQUENCE</scope>
    <source>
        <strain evidence="9">CCAP 19/18</strain>
    </source>
</reference>
<keyword evidence="4" id="KW-0319">Glycerol metabolism</keyword>
<sequence length="425" mass="47055">MSTFGGYKPHVEEGAPSQPRSRPNLVLLGWLGAATVILATVSHYAHASPHSGASMSSSIRAQEAQTRTKPWELPLSEPLVIAHRGASAAMPELAPEAYKLAIEEGADSIECDILLTKDLRGICRHNPELDLSTNVRDQFGDRTTTKTIDGQNITGVFASDLTLAEVKQLRLVQPLPFRDQQYNGRFQVATMEEFLQIALDAPRTVAVHLEVKHPQYHNSLPQVKAAKTSIEQIVLDAMKQRGFAGPINSPQWLRRPSYLLCFDGSWLKKVAKLGSCIPRLLLLKGNVNELSPDGRSIPDLTSESSLDDFAKYIDVIGPGKGLLVRPVAAHNKTADVQKPEYQSTQLAEKLHSRGFQVHVYTFREEDVYRFPSLSVNEELDLLFKKLGVDGVISDSIAPLTAYLEHQDRSQWNMRLASAPARRPCP</sequence>
<feature type="region of interest" description="Disordered" evidence="7">
    <location>
        <begin position="49"/>
        <end position="68"/>
    </location>
</feature>
<evidence type="ECO:0000256" key="5">
    <source>
        <dbReference type="ARBA" id="ARBA00022801"/>
    </source>
</evidence>
<dbReference type="PROSITE" id="PS51704">
    <property type="entry name" value="GP_PDE"/>
    <property type="match status" value="1"/>
</dbReference>
<dbReference type="SUPFAM" id="SSF51695">
    <property type="entry name" value="PLC-like phosphodiesterases"/>
    <property type="match status" value="1"/>
</dbReference>
<evidence type="ECO:0000313" key="10">
    <source>
        <dbReference type="Proteomes" id="UP000815325"/>
    </source>
</evidence>
<protein>
    <recommendedName>
        <fullName evidence="2">glycerophosphodiester phosphodiesterase</fullName>
        <ecNumber evidence="2">3.1.4.46</ecNumber>
    </recommendedName>
</protein>
<evidence type="ECO:0000256" key="4">
    <source>
        <dbReference type="ARBA" id="ARBA00022798"/>
    </source>
</evidence>
<evidence type="ECO:0000259" key="8">
    <source>
        <dbReference type="PROSITE" id="PS51704"/>
    </source>
</evidence>
<gene>
    <name evidence="9" type="ORF">DUNSADRAFT_3887</name>
</gene>
<dbReference type="Proteomes" id="UP000815325">
    <property type="component" value="Unassembled WGS sequence"/>
</dbReference>
<proteinExistence type="inferred from homology"/>
<dbReference type="InterPro" id="IPR017946">
    <property type="entry name" value="PLC-like_Pdiesterase_TIM-brl"/>
</dbReference>
<name>A0ABQ7GT01_DUNSA</name>
<feature type="compositionally biased region" description="Polar residues" evidence="7">
    <location>
        <begin position="59"/>
        <end position="68"/>
    </location>
</feature>
<dbReference type="Gene3D" id="3.20.20.190">
    <property type="entry name" value="Phosphatidylinositol (PI) phosphodiesterase"/>
    <property type="match status" value="1"/>
</dbReference>
<evidence type="ECO:0000313" key="9">
    <source>
        <dbReference type="EMBL" id="KAF5837743.1"/>
    </source>
</evidence>
<dbReference type="EC" id="3.1.4.46" evidence="2"/>
<comment type="caution">
    <text evidence="9">The sequence shown here is derived from an EMBL/GenBank/DDBJ whole genome shotgun (WGS) entry which is preliminary data.</text>
</comment>
<evidence type="ECO:0000256" key="2">
    <source>
        <dbReference type="ARBA" id="ARBA00012247"/>
    </source>
</evidence>